<feature type="domain" description="Glycosyl hydrolase family 32 N-terminal" evidence="5">
    <location>
        <begin position="14"/>
        <end position="330"/>
    </location>
</feature>
<evidence type="ECO:0000256" key="4">
    <source>
        <dbReference type="RuleBase" id="RU362110"/>
    </source>
</evidence>
<evidence type="ECO:0000256" key="3">
    <source>
        <dbReference type="ARBA" id="ARBA00023295"/>
    </source>
</evidence>
<dbReference type="Pfam" id="PF08244">
    <property type="entry name" value="Glyco_hydro_32C"/>
    <property type="match status" value="1"/>
</dbReference>
<dbReference type="InterPro" id="IPR013148">
    <property type="entry name" value="Glyco_hydro_32_N"/>
</dbReference>
<dbReference type="HOGENOM" id="CLU_001528_3_1_9"/>
<feature type="domain" description="Glycosyl hydrolase family 32 C-terminal" evidence="6">
    <location>
        <begin position="334"/>
        <end position="481"/>
    </location>
</feature>
<dbReference type="RefSeq" id="WP_038694476.1">
    <property type="nucleotide sequence ID" value="NZ_CP009286.1"/>
</dbReference>
<evidence type="ECO:0000256" key="2">
    <source>
        <dbReference type="ARBA" id="ARBA00022801"/>
    </source>
</evidence>
<keyword evidence="3 4" id="KW-0326">Glycosidase</keyword>
<gene>
    <name evidence="7" type="ORF">PSTEL_07795</name>
</gene>
<dbReference type="Proteomes" id="UP000029507">
    <property type="component" value="Chromosome"/>
</dbReference>
<dbReference type="CDD" id="cd18622">
    <property type="entry name" value="GH32_Inu-like"/>
    <property type="match status" value="1"/>
</dbReference>
<dbReference type="SUPFAM" id="SSF75005">
    <property type="entry name" value="Arabinanase/levansucrase/invertase"/>
    <property type="match status" value="1"/>
</dbReference>
<evidence type="ECO:0000259" key="6">
    <source>
        <dbReference type="Pfam" id="PF08244"/>
    </source>
</evidence>
<dbReference type="PANTHER" id="PTHR42800">
    <property type="entry name" value="EXOINULINASE INUD (AFU_ORTHOLOGUE AFUA_5G00480)"/>
    <property type="match status" value="1"/>
</dbReference>
<evidence type="ECO:0000256" key="1">
    <source>
        <dbReference type="ARBA" id="ARBA00009902"/>
    </source>
</evidence>
<comment type="similarity">
    <text evidence="1 4">Belongs to the glycosyl hydrolase 32 family.</text>
</comment>
<dbReference type="InterPro" id="IPR013320">
    <property type="entry name" value="ConA-like_dom_sf"/>
</dbReference>
<dbReference type="InterPro" id="IPR023296">
    <property type="entry name" value="Glyco_hydro_beta-prop_sf"/>
</dbReference>
<proteinExistence type="inferred from homology"/>
<evidence type="ECO:0000313" key="7">
    <source>
        <dbReference type="EMBL" id="AIQ63017.1"/>
    </source>
</evidence>
<dbReference type="InterPro" id="IPR001362">
    <property type="entry name" value="Glyco_hydro_32"/>
</dbReference>
<dbReference type="PROSITE" id="PS00609">
    <property type="entry name" value="GLYCOSYL_HYDROL_F32"/>
    <property type="match status" value="1"/>
</dbReference>
<dbReference type="SUPFAM" id="SSF49899">
    <property type="entry name" value="Concanavalin A-like lectins/glucanases"/>
    <property type="match status" value="1"/>
</dbReference>
<name>A0A089LQ71_9BACL</name>
<dbReference type="EMBL" id="CP009286">
    <property type="protein sequence ID" value="AIQ63017.1"/>
    <property type="molecule type" value="Genomic_DNA"/>
</dbReference>
<dbReference type="AlphaFoldDB" id="A0A089LQ71"/>
<protein>
    <submittedName>
        <fullName evidence="7">Glycoside hydrolase</fullName>
    </submittedName>
</protein>
<dbReference type="GO" id="GO:0004575">
    <property type="term" value="F:sucrose alpha-glucosidase activity"/>
    <property type="evidence" value="ECO:0007669"/>
    <property type="project" value="TreeGrafter"/>
</dbReference>
<dbReference type="Gene3D" id="2.60.120.560">
    <property type="entry name" value="Exo-inulinase, domain 1"/>
    <property type="match status" value="1"/>
</dbReference>
<dbReference type="KEGG" id="pste:PSTEL_07795"/>
<dbReference type="Pfam" id="PF00251">
    <property type="entry name" value="Glyco_hydro_32N"/>
    <property type="match status" value="1"/>
</dbReference>
<accession>A0A089LQ71</accession>
<dbReference type="GO" id="GO:0005737">
    <property type="term" value="C:cytoplasm"/>
    <property type="evidence" value="ECO:0007669"/>
    <property type="project" value="TreeGrafter"/>
</dbReference>
<dbReference type="STRING" id="169760.PSTEL_07795"/>
<organism evidence="7 8">
    <name type="scientific">Paenibacillus stellifer</name>
    <dbReference type="NCBI Taxonomy" id="169760"/>
    <lineage>
        <taxon>Bacteria</taxon>
        <taxon>Bacillati</taxon>
        <taxon>Bacillota</taxon>
        <taxon>Bacilli</taxon>
        <taxon>Bacillales</taxon>
        <taxon>Paenibacillaceae</taxon>
        <taxon>Paenibacillus</taxon>
    </lineage>
</organism>
<dbReference type="GO" id="GO:0005987">
    <property type="term" value="P:sucrose catabolic process"/>
    <property type="evidence" value="ECO:0007669"/>
    <property type="project" value="TreeGrafter"/>
</dbReference>
<evidence type="ECO:0000313" key="8">
    <source>
        <dbReference type="Proteomes" id="UP000029507"/>
    </source>
</evidence>
<keyword evidence="2 4" id="KW-0378">Hydrolase</keyword>
<dbReference type="InterPro" id="IPR013189">
    <property type="entry name" value="Glyco_hydro_32_C"/>
</dbReference>
<keyword evidence="8" id="KW-1185">Reference proteome</keyword>
<dbReference type="PANTHER" id="PTHR42800:SF1">
    <property type="entry name" value="EXOINULINASE INUD (AFU_ORTHOLOGUE AFUA_5G00480)"/>
    <property type="match status" value="1"/>
</dbReference>
<evidence type="ECO:0000259" key="5">
    <source>
        <dbReference type="Pfam" id="PF00251"/>
    </source>
</evidence>
<dbReference type="OrthoDB" id="9759709at2"/>
<dbReference type="Gene3D" id="2.115.10.20">
    <property type="entry name" value="Glycosyl hydrolase domain, family 43"/>
    <property type="match status" value="1"/>
</dbReference>
<reference evidence="7 8" key="1">
    <citation type="submission" date="2014-08" db="EMBL/GenBank/DDBJ databases">
        <title>Comparative genomics of the Paenibacillus odorifer group.</title>
        <authorList>
            <person name="den Bakker H.C."/>
            <person name="Tsai Y.-C."/>
            <person name="Martin N."/>
            <person name="Korlach J."/>
            <person name="Wiedmann M."/>
        </authorList>
    </citation>
    <scope>NUCLEOTIDE SEQUENCE [LARGE SCALE GENOMIC DNA]</scope>
    <source>
        <strain evidence="7 8">DSM 14472</strain>
    </source>
</reference>
<dbReference type="InterPro" id="IPR018053">
    <property type="entry name" value="Glyco_hydro_32_AS"/>
</dbReference>
<dbReference type="SMART" id="SM00640">
    <property type="entry name" value="Glyco_32"/>
    <property type="match status" value="1"/>
</dbReference>
<sequence length="498" mass="54869">MSAIVKTDYRSAYHFSPKAMWMNDPNGLVYFEGEYHLFFQHHPHGMGMGDMHWGHAVSRDLATWEELPIALAPDHFGMIFSGSAVVDWNDTTGFFDGEPGLVAIFTHHLDGKDGAPNIERQSLAYSRDKGRTWIKYEGNPVLEDENGIDFRDPKVFWHAATSRWVMIVACGQTAGLYHSPDLIHWSAGSRFGEGIGSHDGVWECPDLFPLAVDGEASNMKWVMLVSIGANPALAEGSRTQYFTGDFDGAVFTPDEDSRTVRWLDYGRDNYAGVSWSDVPEEDGRRLFIGWMSNWMYAGLTPAEGFRGAMTIPRELALETRAGVTVLVQRPARELEAVRKPVHSLKGASLGKLRKLLDGLRLESFEIKAEIAAGASAGFKVRAGADTETLIGIDGEAQVLYVDRKASGRHSIHPNFPGRHTAKLEVGSETATELRIFVDRSSVEAFAGGGQAVITDLIFPEPDSTGVDVYADEEMAFLTLEIYWMDPQSAASGVQKAEG</sequence>